<comment type="caution">
    <text evidence="3">The sequence shown here is derived from an EMBL/GenBank/DDBJ whole genome shotgun (WGS) entry which is preliminary data.</text>
</comment>
<dbReference type="PANTHER" id="PTHR48104:SF30">
    <property type="entry name" value="METACASPASE-1"/>
    <property type="match status" value="1"/>
</dbReference>
<protein>
    <submittedName>
        <fullName evidence="3">DUF4384 domain-containing protein</fullName>
    </submittedName>
</protein>
<dbReference type="PIRSF" id="PIRSF007398">
    <property type="entry name" value="Sll0148_caspase"/>
    <property type="match status" value="1"/>
</dbReference>
<dbReference type="Gene3D" id="3.40.50.1460">
    <property type="match status" value="1"/>
</dbReference>
<evidence type="ECO:0000259" key="2">
    <source>
        <dbReference type="Pfam" id="PF14326"/>
    </source>
</evidence>
<accession>A0A7C3KHJ7</accession>
<dbReference type="InterPro" id="IPR029030">
    <property type="entry name" value="Caspase-like_dom_sf"/>
</dbReference>
<dbReference type="InterPro" id="IPR050452">
    <property type="entry name" value="Metacaspase"/>
</dbReference>
<dbReference type="GO" id="GO:0005737">
    <property type="term" value="C:cytoplasm"/>
    <property type="evidence" value="ECO:0007669"/>
    <property type="project" value="TreeGrafter"/>
</dbReference>
<dbReference type="InterPro" id="IPR011600">
    <property type="entry name" value="Pept_C14_caspase"/>
</dbReference>
<dbReference type="SUPFAM" id="SSF52129">
    <property type="entry name" value="Caspase-like"/>
    <property type="match status" value="1"/>
</dbReference>
<gene>
    <name evidence="3" type="ORF">ENR64_26445</name>
</gene>
<feature type="domain" description="DUF4384" evidence="2">
    <location>
        <begin position="575"/>
        <end position="656"/>
    </location>
</feature>
<evidence type="ECO:0000313" key="3">
    <source>
        <dbReference type="EMBL" id="HFN01225.1"/>
    </source>
</evidence>
<sequence>MHRRYFLHAAGATLATLGLNQWEVMQKGDRYAQALAQSTPRKLALLVGINEYPESSNLSALQGCVTDVELQRQLLIHRFGFNSKDILTLTNGQATRKGILTAFETHLIQQAKPGDVVVFHYSGHGSQVVDPDKDTPDGLNSTFVPVDSVLPLEFPAKGGTVKDIMGHTLFLLMAALQTENVTAVLDSCHSGGGTRGVMRVRSRDGGSSISADPEEFDYQKQWLAKLNLSPAAYKAQRRKGVAKGTVIASARRDQLAADAPFSEFYAGAFTYLMTQYLWQQTGRATVINTVPSVARNTTKVSSSNQEPQFEVKPGSNNEQKPIFFVEKTTVPAEAVITKVSGNTAEVWLGGLAPESLVAFDKNAMLAAVDASGKSLGQIVLRSRDGLVGRGQLIQGDVKPGGLLQEQMRGVPTNFSLIVGLDPSLGNELEQAQAILSRTPRVQTKSLKAGEVHYILARVTPEYAGQLRSQKLPEVPPVGSLGLFTPGLEPIPGSFGATKEAIAQGLTRLQPKFKALLAARLVKLTLNSNASRLNVAVSMQPVGKQQLLASQFTVRGTQKPPAPPVANLNPQLPLKTAIQFQIQNNEAQDLYLSVLGINSDGEMAVLFPNRWTESDEAMRILAKGSLQLPNPTKDGFSLVTQEPKGATEVLILASTAPFGKAMKALQSIASRGGQTRGPVSLAEPVDVVNDLLADLSPTRSATATTPVTAETHLVDTTQTAALSITFEII</sequence>
<reference evidence="3" key="1">
    <citation type="journal article" date="2020" name="mSystems">
        <title>Genome- and Community-Level Interaction Insights into Carbon Utilization and Element Cycling Functions of Hydrothermarchaeota in Hydrothermal Sediment.</title>
        <authorList>
            <person name="Zhou Z."/>
            <person name="Liu Y."/>
            <person name="Xu W."/>
            <person name="Pan J."/>
            <person name="Luo Z.H."/>
            <person name="Li M."/>
        </authorList>
    </citation>
    <scope>NUCLEOTIDE SEQUENCE [LARGE SCALE GENOMIC DNA]</scope>
    <source>
        <strain evidence="3">SpSt-418</strain>
    </source>
</reference>
<dbReference type="GO" id="GO:0006508">
    <property type="term" value="P:proteolysis"/>
    <property type="evidence" value="ECO:0007669"/>
    <property type="project" value="InterPro"/>
</dbReference>
<dbReference type="EMBL" id="DSRU01000385">
    <property type="protein sequence ID" value="HFN01225.1"/>
    <property type="molecule type" value="Genomic_DNA"/>
</dbReference>
<feature type="domain" description="Peptidase C14 caspase" evidence="1">
    <location>
        <begin position="41"/>
        <end position="311"/>
    </location>
</feature>
<dbReference type="GO" id="GO:0004197">
    <property type="term" value="F:cysteine-type endopeptidase activity"/>
    <property type="evidence" value="ECO:0007669"/>
    <property type="project" value="InterPro"/>
</dbReference>
<proteinExistence type="predicted"/>
<dbReference type="InterPro" id="IPR011189">
    <property type="entry name" value="UCP_caspase_lke"/>
</dbReference>
<dbReference type="AlphaFoldDB" id="A0A7C3KHJ7"/>
<evidence type="ECO:0000259" key="1">
    <source>
        <dbReference type="Pfam" id="PF00656"/>
    </source>
</evidence>
<dbReference type="PANTHER" id="PTHR48104">
    <property type="entry name" value="METACASPASE-4"/>
    <property type="match status" value="1"/>
</dbReference>
<dbReference type="Pfam" id="PF00656">
    <property type="entry name" value="Peptidase_C14"/>
    <property type="match status" value="1"/>
</dbReference>
<organism evidence="3">
    <name type="scientific">Oscillatoriales cyanobacterium SpSt-418</name>
    <dbReference type="NCBI Taxonomy" id="2282169"/>
    <lineage>
        <taxon>Bacteria</taxon>
        <taxon>Bacillati</taxon>
        <taxon>Cyanobacteriota</taxon>
        <taxon>Cyanophyceae</taxon>
        <taxon>Oscillatoriophycideae</taxon>
        <taxon>Oscillatoriales</taxon>
    </lineage>
</organism>
<name>A0A7C3KHJ7_9CYAN</name>
<dbReference type="Pfam" id="PF14326">
    <property type="entry name" value="DUF4384"/>
    <property type="match status" value="1"/>
</dbReference>
<dbReference type="InterPro" id="IPR025493">
    <property type="entry name" value="DUF4384"/>
</dbReference>